<dbReference type="InterPro" id="IPR045584">
    <property type="entry name" value="Pilin-like"/>
</dbReference>
<protein>
    <recommendedName>
        <fullName evidence="4">Type II secretion system protein GspG C-terminal domain-containing protein</fullName>
    </recommendedName>
</protein>
<evidence type="ECO:0000313" key="3">
    <source>
        <dbReference type="Proteomes" id="UP000179221"/>
    </source>
</evidence>
<dbReference type="InterPro" id="IPR012902">
    <property type="entry name" value="N_methyl_site"/>
</dbReference>
<feature type="transmembrane region" description="Helical" evidence="1">
    <location>
        <begin position="20"/>
        <end position="46"/>
    </location>
</feature>
<dbReference type="Pfam" id="PF07963">
    <property type="entry name" value="N_methyl"/>
    <property type="match status" value="1"/>
</dbReference>
<proteinExistence type="predicted"/>
<name>A0A1F7YL80_9BACT</name>
<dbReference type="SUPFAM" id="SSF54523">
    <property type="entry name" value="Pili subunits"/>
    <property type="match status" value="1"/>
</dbReference>
<comment type="caution">
    <text evidence="2">The sequence shown here is derived from an EMBL/GenBank/DDBJ whole genome shotgun (WGS) entry which is preliminary data.</text>
</comment>
<dbReference type="NCBIfam" id="TIGR02532">
    <property type="entry name" value="IV_pilin_GFxxxE"/>
    <property type="match status" value="1"/>
</dbReference>
<gene>
    <name evidence="2" type="ORF">A2628_00965</name>
</gene>
<keyword evidence="1" id="KW-0812">Transmembrane</keyword>
<reference evidence="2 3" key="1">
    <citation type="journal article" date="2016" name="Nat. Commun.">
        <title>Thousands of microbial genomes shed light on interconnected biogeochemical processes in an aquifer system.</title>
        <authorList>
            <person name="Anantharaman K."/>
            <person name="Brown C.T."/>
            <person name="Hug L.A."/>
            <person name="Sharon I."/>
            <person name="Castelle C.J."/>
            <person name="Probst A.J."/>
            <person name="Thomas B.C."/>
            <person name="Singh A."/>
            <person name="Wilkins M.J."/>
            <person name="Karaoz U."/>
            <person name="Brodie E.L."/>
            <person name="Williams K.H."/>
            <person name="Hubbard S.S."/>
            <person name="Banfield J.F."/>
        </authorList>
    </citation>
    <scope>NUCLEOTIDE SEQUENCE [LARGE SCALE GENOMIC DNA]</scope>
</reference>
<dbReference type="AlphaFoldDB" id="A0A1F7YL80"/>
<evidence type="ECO:0000313" key="2">
    <source>
        <dbReference type="EMBL" id="OGM27358.1"/>
    </source>
</evidence>
<keyword evidence="1" id="KW-1133">Transmembrane helix</keyword>
<organism evidence="2 3">
    <name type="scientific">Candidatus Woesebacteria bacterium RIFCSPHIGHO2_01_FULL_40_22</name>
    <dbReference type="NCBI Taxonomy" id="1802499"/>
    <lineage>
        <taxon>Bacteria</taxon>
        <taxon>Candidatus Woeseibacteriota</taxon>
    </lineage>
</organism>
<evidence type="ECO:0000256" key="1">
    <source>
        <dbReference type="SAM" id="Phobius"/>
    </source>
</evidence>
<sequence length="185" mass="20239">MPTFKKSLVISPKSPVNLGFTLIEMLIVMAMIALLATLFITGFPASQRRARDAQRRSDLNNYNALLREYGSRHEGLYPGANGSGIEMKCGGMGCIGLYLCNLLGISSTACHVDRYDRQTECFNNELCIYYYQGSSCDDGSACAESFVLRARLESEAGWVYYCSNGSNGIAAEGTTWDTLAGYCPI</sequence>
<evidence type="ECO:0008006" key="4">
    <source>
        <dbReference type="Google" id="ProtNLM"/>
    </source>
</evidence>
<keyword evidence="1" id="KW-0472">Membrane</keyword>
<dbReference type="Gene3D" id="3.30.700.10">
    <property type="entry name" value="Glycoprotein, Type 4 Pilin"/>
    <property type="match status" value="1"/>
</dbReference>
<dbReference type="Proteomes" id="UP000179221">
    <property type="component" value="Unassembled WGS sequence"/>
</dbReference>
<dbReference type="EMBL" id="MGGL01000004">
    <property type="protein sequence ID" value="OGM27358.1"/>
    <property type="molecule type" value="Genomic_DNA"/>
</dbReference>
<accession>A0A1F7YL80</accession>